<keyword evidence="2" id="KW-0732">Signal</keyword>
<dbReference type="OrthoDB" id="743778at2"/>
<feature type="chain" id="PRO_5025035313" description="Adhesin domain-containing protein" evidence="2">
    <location>
        <begin position="18"/>
        <end position="741"/>
    </location>
</feature>
<feature type="coiled-coil region" evidence="1">
    <location>
        <begin position="703"/>
        <end position="740"/>
    </location>
</feature>
<evidence type="ECO:0008006" key="5">
    <source>
        <dbReference type="Google" id="ProtNLM"/>
    </source>
</evidence>
<reference evidence="3 4" key="1">
    <citation type="submission" date="2019-08" db="EMBL/GenBank/DDBJ databases">
        <title>Complete genome sequence of Candidatus Uab amorphum.</title>
        <authorList>
            <person name="Shiratori T."/>
            <person name="Suzuki S."/>
            <person name="Kakizawa Y."/>
            <person name="Ishida K."/>
        </authorList>
    </citation>
    <scope>NUCLEOTIDE SEQUENCE [LARGE SCALE GENOMIC DNA]</scope>
    <source>
        <strain evidence="3 4">SRT547</strain>
    </source>
</reference>
<accession>A0A5S9IRM2</accession>
<name>A0A5S9IRM2_UABAM</name>
<protein>
    <recommendedName>
        <fullName evidence="5">Adhesin domain-containing protein</fullName>
    </recommendedName>
</protein>
<feature type="signal peptide" evidence="2">
    <location>
        <begin position="1"/>
        <end position="17"/>
    </location>
</feature>
<dbReference type="EMBL" id="AP019860">
    <property type="protein sequence ID" value="BBM86290.1"/>
    <property type="molecule type" value="Genomic_DNA"/>
</dbReference>
<dbReference type="RefSeq" id="WP_151970354.1">
    <property type="nucleotide sequence ID" value="NZ_AP019860.1"/>
</dbReference>
<evidence type="ECO:0000313" key="4">
    <source>
        <dbReference type="Proteomes" id="UP000326354"/>
    </source>
</evidence>
<evidence type="ECO:0000256" key="2">
    <source>
        <dbReference type="SAM" id="SignalP"/>
    </source>
</evidence>
<proteinExistence type="predicted"/>
<dbReference type="AlphaFoldDB" id="A0A5S9IRM2"/>
<keyword evidence="4" id="KW-1185">Reference proteome</keyword>
<sequence>MYRILLVLFVICSTLIAQDRNVNASISDRSNNGSINLRADNGDIGIRGKVITLVPLSKVINTYGRIIIHHDNYLQLGQSTILQEKNGDGSIYSPNNLRITSGNINIDVRKGNLYINAPNMGSKSVGTTSIVLQNHKEGFVWSMGAYKDGYYIYRSNNKRYALFADNNCNVGLGTTNPKAKLHIGGNNPKIVFGEPSTIYKYGRYAIDMWEEKLKVTIPGHHTFLEMSKTSSGNAKVKINSHSSSLLSIVGSTDFEGNVTVKNRLHVKSNVVVDGEDSTMGRILRLKTTTKEVSSLFLDTKKRNWAVMSHTGNFYISDITGQKDFFTINTNGSVILGTNINPTGVPSNNRLFVAGNVNVKGSLDIAENIKITKRENPFLIIDSHEKTERGIQMRNRGRDVAKISFFTPFNPDLEYTGNNEEEEEEFETDQLQLQQQAHLKIRVGTKIPMKIWSYTGKVNIYEGLGVKGGLNTDRLSADRAQLNSLNIDKDGWVAINAAPSPGTTLVVNGHSKINANLNVFGETRLSKAVTINSNLEVSGDTNVNSINASGAKFELYKPTGIGIEIGHDNGNAPFIGSTKSNYGLNIKTNGTKRIHVTSDGNVNIYNNLNVSDNVAIGSSSSHGHKLAVNGSIRAKSVTVDTGWSDFVFEDDYKLMSLEEVEEKIEKNGHLPDIPSAEEVAKNGISLGEIQSKLLQKIEELTLYTIQQEKKIKVQNKRIQQLENQNKKIHELENLIQKIMKQK</sequence>
<gene>
    <name evidence="3" type="ORF">UABAM_04676</name>
</gene>
<evidence type="ECO:0000313" key="3">
    <source>
        <dbReference type="EMBL" id="BBM86290.1"/>
    </source>
</evidence>
<dbReference type="Proteomes" id="UP000326354">
    <property type="component" value="Chromosome"/>
</dbReference>
<keyword evidence="1" id="KW-0175">Coiled coil</keyword>
<evidence type="ECO:0000256" key="1">
    <source>
        <dbReference type="SAM" id="Coils"/>
    </source>
</evidence>
<organism evidence="3 4">
    <name type="scientific">Uabimicrobium amorphum</name>
    <dbReference type="NCBI Taxonomy" id="2596890"/>
    <lineage>
        <taxon>Bacteria</taxon>
        <taxon>Pseudomonadati</taxon>
        <taxon>Planctomycetota</taxon>
        <taxon>Candidatus Uabimicrobiia</taxon>
        <taxon>Candidatus Uabimicrobiales</taxon>
        <taxon>Candidatus Uabimicrobiaceae</taxon>
        <taxon>Candidatus Uabimicrobium</taxon>
    </lineage>
</organism>
<dbReference type="KEGG" id="uam:UABAM_04676"/>